<evidence type="ECO:0000313" key="1">
    <source>
        <dbReference type="EMBL" id="CBW74477.1"/>
    </source>
</evidence>
<dbReference type="Proteomes" id="UP000007437">
    <property type="component" value="Chromosome"/>
</dbReference>
<protein>
    <submittedName>
        <fullName evidence="1">Uncharacterized protein</fullName>
    </submittedName>
</protein>
<reference evidence="1 2" key="1">
    <citation type="journal article" date="2011" name="J. Bacteriol.">
        <title>Complete genome sequence of Burkholderia rhizoxinica, an endosymbiont of Rhizopus microsporus.</title>
        <authorList>
            <person name="Lackner G."/>
            <person name="Moebius N."/>
            <person name="Partida-Martinez L."/>
            <person name="Hertweck C."/>
        </authorList>
    </citation>
    <scope>NUCLEOTIDE SEQUENCE [LARGE SCALE GENOMIC DNA]</scope>
    <source>
        <strain evidence="2">DSM 19002 / CIP 109453 / HKI 454</strain>
    </source>
</reference>
<dbReference type="AlphaFoldDB" id="E5APE5"/>
<dbReference type="EMBL" id="FR687359">
    <property type="protein sequence ID" value="CBW74477.1"/>
    <property type="molecule type" value="Genomic_DNA"/>
</dbReference>
<gene>
    <name evidence="1" type="ordered locus">RBRH_04003</name>
</gene>
<dbReference type="HOGENOM" id="CLU_3286334_0_0_4"/>
<proteinExistence type="predicted"/>
<sequence length="40" mass="4724">MLNRLIFATSVFIAVGFERLPHCQWRQQQYFKNKKQAGAP</sequence>
<name>E5APE5_MYCRK</name>
<organism evidence="1 2">
    <name type="scientific">Mycetohabitans rhizoxinica (strain DSM 19002 / CIP 109453 / HKI 454)</name>
    <name type="common">Paraburkholderia rhizoxinica</name>
    <dbReference type="NCBI Taxonomy" id="882378"/>
    <lineage>
        <taxon>Bacteria</taxon>
        <taxon>Pseudomonadati</taxon>
        <taxon>Pseudomonadota</taxon>
        <taxon>Betaproteobacteria</taxon>
        <taxon>Burkholderiales</taxon>
        <taxon>Burkholderiaceae</taxon>
        <taxon>Mycetohabitans</taxon>
    </lineage>
</organism>
<dbReference type="KEGG" id="brh:RBRH_04003"/>
<evidence type="ECO:0000313" key="2">
    <source>
        <dbReference type="Proteomes" id="UP000007437"/>
    </source>
</evidence>
<accession>E5APE5</accession>